<dbReference type="InterPro" id="IPR003689">
    <property type="entry name" value="ZIP"/>
</dbReference>
<organism evidence="14">
    <name type="scientific">Nippostrongylus brasiliensis</name>
    <name type="common">Rat hookworm</name>
    <dbReference type="NCBI Taxonomy" id="27835"/>
    <lineage>
        <taxon>Eukaryota</taxon>
        <taxon>Metazoa</taxon>
        <taxon>Ecdysozoa</taxon>
        <taxon>Nematoda</taxon>
        <taxon>Chromadorea</taxon>
        <taxon>Rhabditida</taxon>
        <taxon>Rhabditina</taxon>
        <taxon>Rhabditomorpha</taxon>
        <taxon>Strongyloidea</taxon>
        <taxon>Heligmosomidae</taxon>
        <taxon>Nippostrongylus</taxon>
    </lineage>
</organism>
<evidence type="ECO:0000313" key="14">
    <source>
        <dbReference type="WBParaSite" id="NBR_0001902601-mRNA-1"/>
    </source>
</evidence>
<reference evidence="14" key="1">
    <citation type="submission" date="2017-02" db="UniProtKB">
        <authorList>
            <consortium name="WormBaseParasite"/>
        </authorList>
    </citation>
    <scope>IDENTIFICATION</scope>
</reference>
<dbReference type="STRING" id="27835.A0A0N4YP55"/>
<gene>
    <name evidence="12" type="ORF">NBR_LOCUS19027</name>
</gene>
<reference evidence="12 13" key="2">
    <citation type="submission" date="2018-11" db="EMBL/GenBank/DDBJ databases">
        <authorList>
            <consortium name="Pathogen Informatics"/>
        </authorList>
    </citation>
    <scope>NUCLEOTIDE SEQUENCE [LARGE SCALE GENOMIC DNA]</scope>
</reference>
<evidence type="ECO:0000256" key="9">
    <source>
        <dbReference type="ARBA" id="ARBA00023136"/>
    </source>
</evidence>
<evidence type="ECO:0000256" key="6">
    <source>
        <dbReference type="ARBA" id="ARBA00022692"/>
    </source>
</evidence>
<keyword evidence="5" id="KW-0690">Ribosome biogenesis</keyword>
<keyword evidence="10" id="KW-0539">Nucleus</keyword>
<dbReference type="AlphaFoldDB" id="A0A0N4YP55"/>
<keyword evidence="13" id="KW-1185">Reference proteome</keyword>
<comment type="function">
    <text evidence="1">Required for the processing of the 27S pre-rRNA.</text>
</comment>
<dbReference type="Pfam" id="PF02535">
    <property type="entry name" value="Zip"/>
    <property type="match status" value="1"/>
</dbReference>
<evidence type="ECO:0000256" key="8">
    <source>
        <dbReference type="ARBA" id="ARBA00023054"/>
    </source>
</evidence>
<feature type="compositionally biased region" description="Basic residues" evidence="11">
    <location>
        <begin position="331"/>
        <end position="344"/>
    </location>
</feature>
<dbReference type="GO" id="GO:0034399">
    <property type="term" value="C:nuclear periphery"/>
    <property type="evidence" value="ECO:0007669"/>
    <property type="project" value="TreeGrafter"/>
</dbReference>
<dbReference type="GO" id="GO:0006364">
    <property type="term" value="P:rRNA processing"/>
    <property type="evidence" value="ECO:0007669"/>
    <property type="project" value="TreeGrafter"/>
</dbReference>
<dbReference type="InterPro" id="IPR008610">
    <property type="entry name" value="Ebp2"/>
</dbReference>
<comment type="similarity">
    <text evidence="4">Belongs to the EBP2 family.</text>
</comment>
<feature type="region of interest" description="Disordered" evidence="11">
    <location>
        <begin position="254"/>
        <end position="344"/>
    </location>
</feature>
<evidence type="ECO:0000256" key="2">
    <source>
        <dbReference type="ARBA" id="ARBA00004141"/>
    </source>
</evidence>
<dbReference type="GO" id="GO:0046873">
    <property type="term" value="F:metal ion transmembrane transporter activity"/>
    <property type="evidence" value="ECO:0007669"/>
    <property type="project" value="InterPro"/>
</dbReference>
<evidence type="ECO:0000313" key="12">
    <source>
        <dbReference type="EMBL" id="VDL82756.1"/>
    </source>
</evidence>
<comment type="subcellular location">
    <subcellularLocation>
        <location evidence="2">Membrane</location>
        <topology evidence="2">Multi-pass membrane protein</topology>
    </subcellularLocation>
    <subcellularLocation>
        <location evidence="3">Nucleus</location>
        <location evidence="3">Nucleolus</location>
    </subcellularLocation>
</comment>
<dbReference type="GO" id="GO:0030687">
    <property type="term" value="C:preribosome, large subunit precursor"/>
    <property type="evidence" value="ECO:0007669"/>
    <property type="project" value="TreeGrafter"/>
</dbReference>
<protein>
    <submittedName>
        <fullName evidence="14">Probable rRNA-processing protein EBP2 homolog (inferred by orthology to a C. elegans protein)</fullName>
    </submittedName>
</protein>
<dbReference type="GO" id="GO:0016020">
    <property type="term" value="C:membrane"/>
    <property type="evidence" value="ECO:0007669"/>
    <property type="project" value="UniProtKB-SubCell"/>
</dbReference>
<keyword evidence="6" id="KW-0812">Transmembrane</keyword>
<dbReference type="Proteomes" id="UP000271162">
    <property type="component" value="Unassembled WGS sequence"/>
</dbReference>
<feature type="compositionally biased region" description="Basic residues" evidence="11">
    <location>
        <begin position="1"/>
        <end position="14"/>
    </location>
</feature>
<dbReference type="Pfam" id="PF05890">
    <property type="entry name" value="Ebp2"/>
    <property type="match status" value="1"/>
</dbReference>
<feature type="compositionally biased region" description="Basic and acidic residues" evidence="11">
    <location>
        <begin position="277"/>
        <end position="289"/>
    </location>
</feature>
<dbReference type="GO" id="GO:0042273">
    <property type="term" value="P:ribosomal large subunit biogenesis"/>
    <property type="evidence" value="ECO:0007669"/>
    <property type="project" value="TreeGrafter"/>
</dbReference>
<evidence type="ECO:0000256" key="10">
    <source>
        <dbReference type="ARBA" id="ARBA00023242"/>
    </source>
</evidence>
<dbReference type="WBParaSite" id="NBR_0001902601-mRNA-1">
    <property type="protein sequence ID" value="NBR_0001902601-mRNA-1"/>
    <property type="gene ID" value="NBR_0001902601"/>
</dbReference>
<sequence>MGKPKGSKGKKLARRQQGDVGRKRKAEEEILLSDNEDLLSNGAEEEKPSFLKVGAGSGSDGEGDSDKELQVALRDGLLKTDRLNYIVPAKRPIINRTAEIREKIAEFAKKLPWIETVDVTTKSTLTKEMIENDFDREMQFYLQAEKAVQLAVPRLLAMGVKVIRPSDYYAEMAKSDGHMQKVRKRLLKIQEGKERQEAIRRMREEKKYASKVQKEVLDKRTNEKKQLMEAVKKHKKGMKQQLEDMLSNVKRMGLDQDDEPTRSSAAPTKKFGTKGARGFDAKKQWKSEKFGYGGKKKGSKRNDKESFENIREGKGKPGVRHASAMGGGFRGRGRSRGGKSRGGRRRITSLSISNCIACGIFLSTCFLGLIPHVRHQEQMIRKNWNNYTEKNSSNVLYAEDNGLFLSTELVVLLGFLMILIIEQSSPMDCNAHHSMHGHVTSHEEGISARTLFLLFGLSTHSLFEGVALGVQHDKDDFVNVLIAVMFHENACNHMVGFNVFSCDAFDIVDESAYYKDLYREMSVQMDPQLFAINGPFMMDSQFEAMKKEDRRVRKRKRNECSLSKEVTEEIATIEKLSCLIREEGLRIGYFGTILEKDNNRQARDKAKNITEHRIDLYRPEAIVSYEIIDLTDNRRVFRWFLCIE</sequence>
<evidence type="ECO:0000256" key="1">
    <source>
        <dbReference type="ARBA" id="ARBA00003387"/>
    </source>
</evidence>
<keyword evidence="9" id="KW-0472">Membrane</keyword>
<evidence type="ECO:0000256" key="5">
    <source>
        <dbReference type="ARBA" id="ARBA00022517"/>
    </source>
</evidence>
<dbReference type="EMBL" id="UYSL01023850">
    <property type="protein sequence ID" value="VDL82756.1"/>
    <property type="molecule type" value="Genomic_DNA"/>
</dbReference>
<accession>A0A0N4YP55</accession>
<feature type="compositionally biased region" description="Basic and acidic residues" evidence="11">
    <location>
        <begin position="300"/>
        <end position="315"/>
    </location>
</feature>
<feature type="compositionally biased region" description="Basic and acidic residues" evidence="11">
    <location>
        <begin position="16"/>
        <end position="28"/>
    </location>
</feature>
<feature type="region of interest" description="Disordered" evidence="11">
    <location>
        <begin position="1"/>
        <end position="66"/>
    </location>
</feature>
<evidence type="ECO:0000313" key="13">
    <source>
        <dbReference type="Proteomes" id="UP000271162"/>
    </source>
</evidence>
<keyword evidence="8" id="KW-0175">Coiled coil</keyword>
<dbReference type="GO" id="GO:0005730">
    <property type="term" value="C:nucleolus"/>
    <property type="evidence" value="ECO:0007669"/>
    <property type="project" value="UniProtKB-SubCell"/>
</dbReference>
<proteinExistence type="inferred from homology"/>
<dbReference type="PANTHER" id="PTHR13028:SF0">
    <property type="entry name" value="RRNA-PROCESSING PROTEIN EBP2-RELATED"/>
    <property type="match status" value="1"/>
</dbReference>
<name>A0A0N4YP55_NIPBR</name>
<dbReference type="PANTHER" id="PTHR13028">
    <property type="entry name" value="RRNA PROCESSING PROTEIN EBNA1-BINDING PROTEIN-RELATED"/>
    <property type="match status" value="1"/>
</dbReference>
<evidence type="ECO:0000256" key="4">
    <source>
        <dbReference type="ARBA" id="ARBA00007336"/>
    </source>
</evidence>
<keyword evidence="7" id="KW-1133">Transmembrane helix</keyword>
<evidence type="ECO:0000256" key="11">
    <source>
        <dbReference type="SAM" id="MobiDB-lite"/>
    </source>
</evidence>
<evidence type="ECO:0000256" key="3">
    <source>
        <dbReference type="ARBA" id="ARBA00004604"/>
    </source>
</evidence>
<evidence type="ECO:0000256" key="7">
    <source>
        <dbReference type="ARBA" id="ARBA00022989"/>
    </source>
</evidence>